<keyword evidence="3" id="KW-1185">Reference proteome</keyword>
<accession>A0A3N2D2F2</accession>
<dbReference type="PROSITE" id="PS51186">
    <property type="entry name" value="GNAT"/>
    <property type="match status" value="1"/>
</dbReference>
<keyword evidence="2" id="KW-0808">Transferase</keyword>
<dbReference type="RefSeq" id="WP_123740582.1">
    <property type="nucleotide sequence ID" value="NZ_RKHQ01000002.1"/>
</dbReference>
<evidence type="ECO:0000313" key="3">
    <source>
        <dbReference type="Proteomes" id="UP000275356"/>
    </source>
</evidence>
<dbReference type="CDD" id="cd04301">
    <property type="entry name" value="NAT_SF"/>
    <property type="match status" value="1"/>
</dbReference>
<comment type="caution">
    <text evidence="2">The sequence shown here is derived from an EMBL/GenBank/DDBJ whole genome shotgun (WGS) entry which is preliminary data.</text>
</comment>
<dbReference type="AlphaFoldDB" id="A0A3N2D2F2"/>
<evidence type="ECO:0000259" key="1">
    <source>
        <dbReference type="PROSITE" id="PS51186"/>
    </source>
</evidence>
<protein>
    <submittedName>
        <fullName evidence="2">Acetyltransferase (GNAT) family protein</fullName>
    </submittedName>
</protein>
<sequence length="237" mass="25286">MTAEALTTVDLTAPDEAPQLLRAAFDAVLRPSFTGDELGGPETIEPSERRVVSIVSTAAGEPMGVAVTDLDPDGISLLANLAVSPASRGLGVGARLMSHLAEVWAARAGVVLAEVHDPRGHADTPSEHPLARLRFYERAGARVLDTPFVQPALHPGAARVPDMLLLVLHPVGPAGAVDAVDSAELAEWIRRYYVAVEGTDPTDPTARRLLARVRERESVPAWPLARWRDVARLTLDG</sequence>
<dbReference type="OrthoDB" id="3729649at2"/>
<feature type="domain" description="N-acetyltransferase" evidence="1">
    <location>
        <begin position="4"/>
        <end position="167"/>
    </location>
</feature>
<name>A0A3N2D2F2_9MICO</name>
<dbReference type="Pfam" id="PF13508">
    <property type="entry name" value="Acetyltransf_7"/>
    <property type="match status" value="1"/>
</dbReference>
<evidence type="ECO:0000313" key="2">
    <source>
        <dbReference type="EMBL" id="ROR93654.1"/>
    </source>
</evidence>
<reference evidence="2 3" key="1">
    <citation type="submission" date="2018-11" db="EMBL/GenBank/DDBJ databases">
        <title>Sequencing the genomes of 1000 actinobacteria strains.</title>
        <authorList>
            <person name="Klenk H.-P."/>
        </authorList>
    </citation>
    <scope>NUCLEOTIDE SEQUENCE [LARGE SCALE GENOMIC DNA]</scope>
    <source>
        <strain evidence="2 3">DSM 13521</strain>
    </source>
</reference>
<proteinExistence type="predicted"/>
<dbReference type="EMBL" id="RKHQ01000002">
    <property type="protein sequence ID" value="ROR93654.1"/>
    <property type="molecule type" value="Genomic_DNA"/>
</dbReference>
<dbReference type="GO" id="GO:0016747">
    <property type="term" value="F:acyltransferase activity, transferring groups other than amino-acyl groups"/>
    <property type="evidence" value="ECO:0007669"/>
    <property type="project" value="InterPro"/>
</dbReference>
<dbReference type="Proteomes" id="UP000275356">
    <property type="component" value="Unassembled WGS sequence"/>
</dbReference>
<dbReference type="InterPro" id="IPR016181">
    <property type="entry name" value="Acyl_CoA_acyltransferase"/>
</dbReference>
<organism evidence="2 3">
    <name type="scientific">Salana multivorans</name>
    <dbReference type="NCBI Taxonomy" id="120377"/>
    <lineage>
        <taxon>Bacteria</taxon>
        <taxon>Bacillati</taxon>
        <taxon>Actinomycetota</taxon>
        <taxon>Actinomycetes</taxon>
        <taxon>Micrococcales</taxon>
        <taxon>Beutenbergiaceae</taxon>
        <taxon>Salana</taxon>
    </lineage>
</organism>
<dbReference type="SUPFAM" id="SSF55729">
    <property type="entry name" value="Acyl-CoA N-acyltransferases (Nat)"/>
    <property type="match status" value="1"/>
</dbReference>
<dbReference type="InterPro" id="IPR000182">
    <property type="entry name" value="GNAT_dom"/>
</dbReference>
<gene>
    <name evidence="2" type="ORF">EDD28_3076</name>
</gene>
<dbReference type="Gene3D" id="3.40.630.30">
    <property type="match status" value="1"/>
</dbReference>